<dbReference type="GO" id="GO:0016757">
    <property type="term" value="F:glycosyltransferase activity"/>
    <property type="evidence" value="ECO:0007669"/>
    <property type="project" value="UniProtKB-KW"/>
</dbReference>
<dbReference type="EMBL" id="CZBV01000001">
    <property type="protein sequence ID" value="CUQ79589.1"/>
    <property type="molecule type" value="Genomic_DNA"/>
</dbReference>
<dbReference type="InterPro" id="IPR002495">
    <property type="entry name" value="Glyco_trans_8"/>
</dbReference>
<reference evidence="4 5" key="1">
    <citation type="submission" date="2015-09" db="EMBL/GenBank/DDBJ databases">
        <authorList>
            <consortium name="Pathogen Informatics"/>
        </authorList>
    </citation>
    <scope>NUCLEOTIDE SEQUENCE [LARGE SCALE GENOMIC DNA]</scope>
    <source>
        <strain evidence="4 5">2789STDY5834878</strain>
    </source>
</reference>
<accession>A0A174Z3U7</accession>
<dbReference type="CDD" id="cd04194">
    <property type="entry name" value="GT8_A4GalT_like"/>
    <property type="match status" value="1"/>
</dbReference>
<dbReference type="SUPFAM" id="SSF53448">
    <property type="entry name" value="Nucleotide-diphospho-sugar transferases"/>
    <property type="match status" value="1"/>
</dbReference>
<sequence>MNVTYHSSDLFAPVLATSMASLFENNKSFDEIHVYIFENPLSDENKDKLNQLAGKYNRTLHFIPMPDVNKVENLGLKDVRAGWFFNSYMKLYLDDLLPDDVERILYLDSDILVTDDLTELWNIDLKGHCAAGVIDCLGEKYYELLGLNKDAFYCNSGMILEDLKAWKQKRIGDKVRKYCGENGGYVFFMEQTAFNAALQGDILILNPKYNMYSMMEILTYDEVMKLRHVKRYYQRNEIEEAVKNPAIVHLTNSFLITNRAWYANSNHPRKALYEKYKMLTPWKDEPGFKDTRKRKDKIVQFFVNHLPKKIVLVIASKLYNNYRVKKIKRTIIDAQSKNIIETE</sequence>
<keyword evidence="1" id="KW-0328">Glycosyltransferase</keyword>
<dbReference type="RefSeq" id="WP_172678242.1">
    <property type="nucleotide sequence ID" value="NZ_CABIXW010000001.1"/>
</dbReference>
<keyword evidence="2" id="KW-0808">Transferase</keyword>
<dbReference type="Proteomes" id="UP000095780">
    <property type="component" value="Unassembled WGS sequence"/>
</dbReference>
<dbReference type="AlphaFoldDB" id="A0A174Z3U7"/>
<dbReference type="Gene3D" id="3.90.550.10">
    <property type="entry name" value="Spore Coat Polysaccharide Biosynthesis Protein SpsA, Chain A"/>
    <property type="match status" value="1"/>
</dbReference>
<dbReference type="PANTHER" id="PTHR13778">
    <property type="entry name" value="GLYCOSYLTRANSFERASE 8 DOMAIN-CONTAINING PROTEIN"/>
    <property type="match status" value="1"/>
</dbReference>
<dbReference type="PANTHER" id="PTHR13778:SF47">
    <property type="entry name" value="LIPOPOLYSACCHARIDE 1,3-GALACTOSYLTRANSFERASE"/>
    <property type="match status" value="1"/>
</dbReference>
<dbReference type="GO" id="GO:0046872">
    <property type="term" value="F:metal ion binding"/>
    <property type="evidence" value="ECO:0007669"/>
    <property type="project" value="UniProtKB-KW"/>
</dbReference>
<proteinExistence type="predicted"/>
<gene>
    <name evidence="4" type="primary">gspA_1</name>
    <name evidence="4" type="ORF">ERS852492_00049</name>
</gene>
<evidence type="ECO:0000313" key="5">
    <source>
        <dbReference type="Proteomes" id="UP000095780"/>
    </source>
</evidence>
<dbReference type="Pfam" id="PF01501">
    <property type="entry name" value="Glyco_transf_8"/>
    <property type="match status" value="1"/>
</dbReference>
<dbReference type="InterPro" id="IPR050748">
    <property type="entry name" value="Glycosyltrans_8_dom-fam"/>
</dbReference>
<organism evidence="4 5">
    <name type="scientific">Lachnospira eligens</name>
    <dbReference type="NCBI Taxonomy" id="39485"/>
    <lineage>
        <taxon>Bacteria</taxon>
        <taxon>Bacillati</taxon>
        <taxon>Bacillota</taxon>
        <taxon>Clostridia</taxon>
        <taxon>Lachnospirales</taxon>
        <taxon>Lachnospiraceae</taxon>
        <taxon>Lachnospira</taxon>
    </lineage>
</organism>
<evidence type="ECO:0000256" key="2">
    <source>
        <dbReference type="ARBA" id="ARBA00022679"/>
    </source>
</evidence>
<evidence type="ECO:0000256" key="1">
    <source>
        <dbReference type="ARBA" id="ARBA00022676"/>
    </source>
</evidence>
<evidence type="ECO:0000256" key="3">
    <source>
        <dbReference type="ARBA" id="ARBA00022723"/>
    </source>
</evidence>
<name>A0A174Z3U7_9FIRM</name>
<keyword evidence="3" id="KW-0479">Metal-binding</keyword>
<evidence type="ECO:0000313" key="4">
    <source>
        <dbReference type="EMBL" id="CUQ79589.1"/>
    </source>
</evidence>
<protein>
    <submittedName>
        <fullName evidence="4">General stress protein A</fullName>
    </submittedName>
</protein>
<dbReference type="InterPro" id="IPR029044">
    <property type="entry name" value="Nucleotide-diphossugar_trans"/>
</dbReference>